<accession>A0A226DVL9</accession>
<feature type="transmembrane region" description="Helical" evidence="1">
    <location>
        <begin position="103"/>
        <end position="123"/>
    </location>
</feature>
<gene>
    <name evidence="2" type="ORF">Fcan01_15816</name>
</gene>
<reference evidence="2 3" key="1">
    <citation type="submission" date="2015-12" db="EMBL/GenBank/DDBJ databases">
        <title>The genome of Folsomia candida.</title>
        <authorList>
            <person name="Faddeeva A."/>
            <person name="Derks M.F."/>
            <person name="Anvar Y."/>
            <person name="Smit S."/>
            <person name="Van Straalen N."/>
            <person name="Roelofs D."/>
        </authorList>
    </citation>
    <scope>NUCLEOTIDE SEQUENCE [LARGE SCALE GENOMIC DNA]</scope>
    <source>
        <strain evidence="2 3">VU population</strain>
        <tissue evidence="2">Whole body</tissue>
    </source>
</reference>
<feature type="transmembrane region" description="Helical" evidence="1">
    <location>
        <begin position="79"/>
        <end position="97"/>
    </location>
</feature>
<protein>
    <submittedName>
        <fullName evidence="2">Uncharacterized protein</fullName>
    </submittedName>
</protein>
<keyword evidence="1" id="KW-0472">Membrane</keyword>
<keyword evidence="1" id="KW-1133">Transmembrane helix</keyword>
<evidence type="ECO:0000313" key="3">
    <source>
        <dbReference type="Proteomes" id="UP000198287"/>
    </source>
</evidence>
<keyword evidence="1" id="KW-0812">Transmembrane</keyword>
<dbReference type="Proteomes" id="UP000198287">
    <property type="component" value="Unassembled WGS sequence"/>
</dbReference>
<name>A0A226DVL9_FOLCA</name>
<comment type="caution">
    <text evidence="2">The sequence shown here is derived from an EMBL/GenBank/DDBJ whole genome shotgun (WGS) entry which is preliminary data.</text>
</comment>
<feature type="transmembrane region" description="Helical" evidence="1">
    <location>
        <begin position="34"/>
        <end position="53"/>
    </location>
</feature>
<proteinExistence type="predicted"/>
<sequence>MLSSRISCYFFAVFLILNAIYFNITGKIRLTENVVSSCLTFVYAIVCLFKLYVNLDDENMVNLVNSIITMERLYKDPRATVANIVFPVVFLLLRSQILGNPGLLMVPIVFLHSAPIYMLVGTLSGKVNQLSEKCMARVLSLSTDKVLLRRCKAIPPLQIRFGSNYIEMKTPLVMLSFCVILEKILAYTPLKEVRFVSHFWNDVALSQDRLMLRIRTKYGQFGAFCSNMNPNLGRSITLQTIRRGNYFLCPIDLENLSHLQNTCGEQLREINYMAVTAQTLIDLGKLLDDPTNFQNLKYLHLTITDSVAKGFGSKGILDFQIRPRPRLTSMKLETMGEVNTYQGNLLNSAVNLERLELQGNWLPNLAMKRNLVANSFKFLHVEQIACWNRGNDGVIDIKLPVMPNLRKFANLNIAIFPCQLINFSGQRMQQLKSLELRNPTDNGLGDIVRKGGDTLINPGVTRLTLYSEISPDVETKLRKAVHKLSKAKIRIFFTPPPPTLPSTVTCIA</sequence>
<evidence type="ECO:0000256" key="1">
    <source>
        <dbReference type="SAM" id="Phobius"/>
    </source>
</evidence>
<feature type="transmembrane region" description="Helical" evidence="1">
    <location>
        <begin position="7"/>
        <end position="28"/>
    </location>
</feature>
<keyword evidence="3" id="KW-1185">Reference proteome</keyword>
<dbReference type="EMBL" id="LNIX01000010">
    <property type="protein sequence ID" value="OXA49130.1"/>
    <property type="molecule type" value="Genomic_DNA"/>
</dbReference>
<dbReference type="AlphaFoldDB" id="A0A226DVL9"/>
<organism evidence="2 3">
    <name type="scientific">Folsomia candida</name>
    <name type="common">Springtail</name>
    <dbReference type="NCBI Taxonomy" id="158441"/>
    <lineage>
        <taxon>Eukaryota</taxon>
        <taxon>Metazoa</taxon>
        <taxon>Ecdysozoa</taxon>
        <taxon>Arthropoda</taxon>
        <taxon>Hexapoda</taxon>
        <taxon>Collembola</taxon>
        <taxon>Entomobryomorpha</taxon>
        <taxon>Isotomoidea</taxon>
        <taxon>Isotomidae</taxon>
        <taxon>Proisotominae</taxon>
        <taxon>Folsomia</taxon>
    </lineage>
</organism>
<evidence type="ECO:0000313" key="2">
    <source>
        <dbReference type="EMBL" id="OXA49130.1"/>
    </source>
</evidence>